<feature type="region of interest" description="Disordered" evidence="1">
    <location>
        <begin position="18"/>
        <end position="37"/>
    </location>
</feature>
<dbReference type="EMBL" id="SNRW01035437">
    <property type="protein sequence ID" value="KAA6354946.1"/>
    <property type="molecule type" value="Genomic_DNA"/>
</dbReference>
<comment type="caution">
    <text evidence="3">The sequence shown here is derived from an EMBL/GenBank/DDBJ whole genome shotgun (WGS) entry which is preliminary data.</text>
</comment>
<keyword evidence="2" id="KW-0812">Transmembrane</keyword>
<evidence type="ECO:0000313" key="3">
    <source>
        <dbReference type="EMBL" id="KAA6354946.1"/>
    </source>
</evidence>
<protein>
    <submittedName>
        <fullName evidence="3">Uncharacterized protein</fullName>
    </submittedName>
</protein>
<organism evidence="3 4">
    <name type="scientific">Streblomastix strix</name>
    <dbReference type="NCBI Taxonomy" id="222440"/>
    <lineage>
        <taxon>Eukaryota</taxon>
        <taxon>Metamonada</taxon>
        <taxon>Preaxostyla</taxon>
        <taxon>Oxymonadida</taxon>
        <taxon>Streblomastigidae</taxon>
        <taxon>Streblomastix</taxon>
    </lineage>
</organism>
<evidence type="ECO:0000313" key="4">
    <source>
        <dbReference type="Proteomes" id="UP000324800"/>
    </source>
</evidence>
<keyword evidence="2" id="KW-0472">Membrane</keyword>
<accession>A0A5J4T926</accession>
<dbReference type="AlphaFoldDB" id="A0A5J4T926"/>
<reference evidence="3 4" key="1">
    <citation type="submission" date="2019-03" db="EMBL/GenBank/DDBJ databases">
        <title>Single cell metagenomics reveals metabolic interactions within the superorganism composed of flagellate Streblomastix strix and complex community of Bacteroidetes bacteria on its surface.</title>
        <authorList>
            <person name="Treitli S.C."/>
            <person name="Kolisko M."/>
            <person name="Husnik F."/>
            <person name="Keeling P."/>
            <person name="Hampl V."/>
        </authorList>
    </citation>
    <scope>NUCLEOTIDE SEQUENCE [LARGE SCALE GENOMIC DNA]</scope>
    <source>
        <strain evidence="3">ST1C</strain>
    </source>
</reference>
<feature type="transmembrane region" description="Helical" evidence="2">
    <location>
        <begin position="78"/>
        <end position="100"/>
    </location>
</feature>
<dbReference type="Proteomes" id="UP000324800">
    <property type="component" value="Unassembled WGS sequence"/>
</dbReference>
<gene>
    <name evidence="3" type="ORF">EZS28_049527</name>
</gene>
<evidence type="ECO:0000256" key="2">
    <source>
        <dbReference type="SAM" id="Phobius"/>
    </source>
</evidence>
<sequence>MVSLRDPLNADAIRGSKIKKMKKKKKKKKKKQKKKEKKIFGLSIHDEALTELHGANRSDINSRNNDQSYYTQQVTGNLLVLAIAIPHFLAFVSFVIYIFLYNELVGQFSVQILEMGRVCMMAGVLSRSGGIMINKLDDQAPTLLDVQQLVEEHAIVGQMINDVVSTIYEATSHLGTMFNINIFSMCAHRIEFK</sequence>
<proteinExistence type="predicted"/>
<keyword evidence="2" id="KW-1133">Transmembrane helix</keyword>
<evidence type="ECO:0000256" key="1">
    <source>
        <dbReference type="SAM" id="MobiDB-lite"/>
    </source>
</evidence>
<name>A0A5J4T926_9EUKA</name>